<dbReference type="Proteomes" id="UP000486602">
    <property type="component" value="Unassembled WGS sequence"/>
</dbReference>
<dbReference type="RefSeq" id="WP_163282924.1">
    <property type="nucleotide sequence ID" value="NZ_JAAGVY010000002.1"/>
</dbReference>
<protein>
    <submittedName>
        <fullName evidence="1">Uncharacterized protein</fullName>
    </submittedName>
</protein>
<evidence type="ECO:0000313" key="2">
    <source>
        <dbReference type="Proteomes" id="UP000486602"/>
    </source>
</evidence>
<proteinExistence type="predicted"/>
<keyword evidence="2" id="KW-1185">Reference proteome</keyword>
<dbReference type="AlphaFoldDB" id="A0A7K3WKY9"/>
<name>A0A7K3WKY9_9FLAO</name>
<comment type="caution">
    <text evidence="1">The sequence shown here is derived from an EMBL/GenBank/DDBJ whole genome shotgun (WGS) entry which is preliminary data.</text>
</comment>
<gene>
    <name evidence="1" type="ORF">G3O08_01605</name>
</gene>
<organism evidence="1 2">
    <name type="scientific">Cryomorpha ignava</name>
    <dbReference type="NCBI Taxonomy" id="101383"/>
    <lineage>
        <taxon>Bacteria</taxon>
        <taxon>Pseudomonadati</taxon>
        <taxon>Bacteroidota</taxon>
        <taxon>Flavobacteriia</taxon>
        <taxon>Flavobacteriales</taxon>
        <taxon>Cryomorphaceae</taxon>
        <taxon>Cryomorpha</taxon>
    </lineage>
</organism>
<evidence type="ECO:0000313" key="1">
    <source>
        <dbReference type="EMBL" id="NEN22198.1"/>
    </source>
</evidence>
<sequence length="115" mass="13487">MFLCFVEGHKDGVVIKNIEVDWWNASKLESKYHFNEVVFAGELDYHLTVSAVELKEILEDNIHVYKYDKLTDGIRILMTKRARITDQIEDLIAHSEEYDELKIILFYWQSSGGAF</sequence>
<dbReference type="EMBL" id="JAAGVY010000002">
    <property type="protein sequence ID" value="NEN22198.1"/>
    <property type="molecule type" value="Genomic_DNA"/>
</dbReference>
<accession>A0A7K3WKY9</accession>
<reference evidence="1 2" key="1">
    <citation type="submission" date="2020-02" db="EMBL/GenBank/DDBJ databases">
        <title>Out from the shadows clarifying the taxonomy of the family Cryomorphaceae and related taxa by utilizing the GTDB taxonomic framework.</title>
        <authorList>
            <person name="Bowman J.P."/>
        </authorList>
    </citation>
    <scope>NUCLEOTIDE SEQUENCE [LARGE SCALE GENOMIC DNA]</scope>
    <source>
        <strain evidence="1 2">QSSC 1-22</strain>
    </source>
</reference>